<organism evidence="1 2">
    <name type="scientific">Stephania cephalantha</name>
    <dbReference type="NCBI Taxonomy" id="152367"/>
    <lineage>
        <taxon>Eukaryota</taxon>
        <taxon>Viridiplantae</taxon>
        <taxon>Streptophyta</taxon>
        <taxon>Embryophyta</taxon>
        <taxon>Tracheophyta</taxon>
        <taxon>Spermatophyta</taxon>
        <taxon>Magnoliopsida</taxon>
        <taxon>Ranunculales</taxon>
        <taxon>Menispermaceae</taxon>
        <taxon>Menispermoideae</taxon>
        <taxon>Cissampelideae</taxon>
        <taxon>Stephania</taxon>
    </lineage>
</organism>
<reference evidence="1 2" key="1">
    <citation type="submission" date="2024-01" db="EMBL/GenBank/DDBJ databases">
        <title>Genome assemblies of Stephania.</title>
        <authorList>
            <person name="Yang L."/>
        </authorList>
    </citation>
    <scope>NUCLEOTIDE SEQUENCE [LARGE SCALE GENOMIC DNA]</scope>
    <source>
        <strain evidence="1">JXDWG</strain>
        <tissue evidence="1">Leaf</tissue>
    </source>
</reference>
<keyword evidence="2" id="KW-1185">Reference proteome</keyword>
<dbReference type="Proteomes" id="UP001419268">
    <property type="component" value="Unassembled WGS sequence"/>
</dbReference>
<comment type="caution">
    <text evidence="1">The sequence shown here is derived from an EMBL/GenBank/DDBJ whole genome shotgun (WGS) entry which is preliminary data.</text>
</comment>
<accession>A0AAP0Q585</accession>
<gene>
    <name evidence="1" type="ORF">Scep_002719</name>
</gene>
<dbReference type="AlphaFoldDB" id="A0AAP0Q585"/>
<protein>
    <submittedName>
        <fullName evidence="1">Uncharacterized protein</fullName>
    </submittedName>
</protein>
<evidence type="ECO:0000313" key="1">
    <source>
        <dbReference type="EMBL" id="KAK9167528.1"/>
    </source>
</evidence>
<dbReference type="EMBL" id="JBBNAG010000001">
    <property type="protein sequence ID" value="KAK9167528.1"/>
    <property type="molecule type" value="Genomic_DNA"/>
</dbReference>
<proteinExistence type="predicted"/>
<evidence type="ECO:0000313" key="2">
    <source>
        <dbReference type="Proteomes" id="UP001419268"/>
    </source>
</evidence>
<sequence length="119" mass="11980">MGAPSGGPTMGGGGGDAAAAFLQRWPRLVAVLFGGGDATPSPLYFAPAGYSQSPALLQGIVGQSLTTATLQGGLIHTQTSGILQGSINQSQTSIMLQEPFGQGLDTSPRVDGMSFLDSL</sequence>
<name>A0AAP0Q585_9MAGN</name>